<feature type="region of interest" description="Disordered" evidence="2">
    <location>
        <begin position="509"/>
        <end position="530"/>
    </location>
</feature>
<keyword evidence="1" id="KW-0175">Coiled coil</keyword>
<organism evidence="3 4">
    <name type="scientific">Pisum sativum</name>
    <name type="common">Garden pea</name>
    <name type="synonym">Lathyrus oleraceus</name>
    <dbReference type="NCBI Taxonomy" id="3888"/>
    <lineage>
        <taxon>Eukaryota</taxon>
        <taxon>Viridiplantae</taxon>
        <taxon>Streptophyta</taxon>
        <taxon>Embryophyta</taxon>
        <taxon>Tracheophyta</taxon>
        <taxon>Spermatophyta</taxon>
        <taxon>Magnoliopsida</taxon>
        <taxon>eudicotyledons</taxon>
        <taxon>Gunneridae</taxon>
        <taxon>Pentapetalae</taxon>
        <taxon>rosids</taxon>
        <taxon>fabids</taxon>
        <taxon>Fabales</taxon>
        <taxon>Fabaceae</taxon>
        <taxon>Papilionoideae</taxon>
        <taxon>50 kb inversion clade</taxon>
        <taxon>NPAAA clade</taxon>
        <taxon>Hologalegina</taxon>
        <taxon>IRL clade</taxon>
        <taxon>Fabeae</taxon>
        <taxon>Lathyrus</taxon>
    </lineage>
</organism>
<name>A0A9D4ZYF5_PEA</name>
<evidence type="ECO:0000256" key="2">
    <source>
        <dbReference type="SAM" id="MobiDB-lite"/>
    </source>
</evidence>
<comment type="caution">
    <text evidence="3">The sequence shown here is derived from an EMBL/GenBank/DDBJ whole genome shotgun (WGS) entry which is preliminary data.</text>
</comment>
<keyword evidence="4" id="KW-1185">Reference proteome</keyword>
<proteinExistence type="predicted"/>
<evidence type="ECO:0000313" key="4">
    <source>
        <dbReference type="Proteomes" id="UP001058974"/>
    </source>
</evidence>
<dbReference type="Proteomes" id="UP001058974">
    <property type="component" value="Chromosome 7"/>
</dbReference>
<sequence length="530" mass="61296">MLERVKTSWRKIHKKDKVFFGTKENVDFHPYMEWIKKRVELQVENYQTQDKKDEMGMQLYQVDQEKRQLMHKLNEARRSVPTKRQRPKNSRAVEHGNKEMEELKRELFKAQQRSLKLEASKAKSKVEHKKELKILEKKLQDEQKEVGKVKVKRIDLSLISRNARSTMTKLLKRRRTLKKRLKEENEILVKTVIGATSYAEGSSTWREITNSSFHRYSTRANEQRKMEWIQADMAIMQEQLTAQMSQFMELIQNMAIRQEELREVVLRPAEGKPFGEDDNEKNGNPLPPPPPCHPPTPRHDRNPPPPPPPSPPPTPPRVGNVCIRNPTEQVLAHHRRTIQILLQEDDQYEDYYSNDEENVADEKFCMLEERLRAMENQDVMGMDFNDMGLVPGLRIQNKFKFDHLKKKVIEEVDVITILVPPKKPIVRITLPAPVPYSSDKGVPWNYGAEVYYQGQKVDVKTPNSDVNDVGGTGRITRSGRVFSPVQKAPEVNVDALAKYKGKRVIVEGTNAEPELSVPEPPVQNTQPSGA</sequence>
<dbReference type="AlphaFoldDB" id="A0A9D4ZYF5"/>
<evidence type="ECO:0000256" key="1">
    <source>
        <dbReference type="SAM" id="Coils"/>
    </source>
</evidence>
<dbReference type="Gramene" id="Psat07G0466300-T1">
    <property type="protein sequence ID" value="KAI5389091.1"/>
    <property type="gene ID" value="KIW84_074663"/>
</dbReference>
<protein>
    <submittedName>
        <fullName evidence="3">Uncharacterized protein</fullName>
    </submittedName>
</protein>
<reference evidence="3 4" key="1">
    <citation type="journal article" date="2022" name="Nat. Genet.">
        <title>Improved pea reference genome and pan-genome highlight genomic features and evolutionary characteristics.</title>
        <authorList>
            <person name="Yang T."/>
            <person name="Liu R."/>
            <person name="Luo Y."/>
            <person name="Hu S."/>
            <person name="Wang D."/>
            <person name="Wang C."/>
            <person name="Pandey M.K."/>
            <person name="Ge S."/>
            <person name="Xu Q."/>
            <person name="Li N."/>
            <person name="Li G."/>
            <person name="Huang Y."/>
            <person name="Saxena R.K."/>
            <person name="Ji Y."/>
            <person name="Li M."/>
            <person name="Yan X."/>
            <person name="He Y."/>
            <person name="Liu Y."/>
            <person name="Wang X."/>
            <person name="Xiang C."/>
            <person name="Varshney R.K."/>
            <person name="Ding H."/>
            <person name="Gao S."/>
            <person name="Zong X."/>
        </authorList>
    </citation>
    <scope>NUCLEOTIDE SEQUENCE [LARGE SCALE GENOMIC DNA]</scope>
    <source>
        <strain evidence="3 4">cv. Zhongwan 6</strain>
    </source>
</reference>
<feature type="coiled-coil region" evidence="1">
    <location>
        <begin position="93"/>
        <end position="187"/>
    </location>
</feature>
<dbReference type="EMBL" id="JAMSHJ010000007">
    <property type="protein sequence ID" value="KAI5389091.1"/>
    <property type="molecule type" value="Genomic_DNA"/>
</dbReference>
<gene>
    <name evidence="3" type="ORF">KIW84_074663</name>
</gene>
<feature type="compositionally biased region" description="Pro residues" evidence="2">
    <location>
        <begin position="285"/>
        <end position="295"/>
    </location>
</feature>
<evidence type="ECO:0000313" key="3">
    <source>
        <dbReference type="EMBL" id="KAI5389091.1"/>
    </source>
</evidence>
<feature type="region of interest" description="Disordered" evidence="2">
    <location>
        <begin position="270"/>
        <end position="321"/>
    </location>
</feature>
<feature type="compositionally biased region" description="Pro residues" evidence="2">
    <location>
        <begin position="303"/>
        <end position="316"/>
    </location>
</feature>
<accession>A0A9D4ZYF5</accession>